<accession>A0A9X1V9Z8</accession>
<name>A0A9X1V9Z8_9BACL</name>
<reference evidence="1" key="1">
    <citation type="submission" date="2022-03" db="EMBL/GenBank/DDBJ databases">
        <title>Draft Genome Sequence of Firmicute Strain S0AB, a Heterotrophic Iron/Sulfur-Oxidizing Extreme Acidophile.</title>
        <authorList>
            <person name="Vergara E."/>
            <person name="Pakostova E."/>
            <person name="Johnson D.B."/>
            <person name="Holmes D.S."/>
        </authorList>
    </citation>
    <scope>NUCLEOTIDE SEQUENCE</scope>
    <source>
        <strain evidence="1">S0AB</strain>
    </source>
</reference>
<evidence type="ECO:0000313" key="2">
    <source>
        <dbReference type="Proteomes" id="UP001139263"/>
    </source>
</evidence>
<dbReference type="Proteomes" id="UP001139263">
    <property type="component" value="Unassembled WGS sequence"/>
</dbReference>
<dbReference type="Gene3D" id="3.40.50.1820">
    <property type="entry name" value="alpha/beta hydrolase"/>
    <property type="match status" value="1"/>
</dbReference>
<dbReference type="Pfam" id="PF00756">
    <property type="entry name" value="Esterase"/>
    <property type="match status" value="1"/>
</dbReference>
<dbReference type="RefSeq" id="WP_241716071.1">
    <property type="nucleotide sequence ID" value="NZ_JALBUF010000013.1"/>
</dbReference>
<protein>
    <recommendedName>
        <fullName evidence="3">Esterase</fullName>
    </recommendedName>
</protein>
<dbReference type="EMBL" id="JALBUF010000013">
    <property type="protein sequence ID" value="MCI0184416.1"/>
    <property type="molecule type" value="Genomic_DNA"/>
</dbReference>
<comment type="caution">
    <text evidence="1">The sequence shown here is derived from an EMBL/GenBank/DDBJ whole genome shotgun (WGS) entry which is preliminary data.</text>
</comment>
<gene>
    <name evidence="1" type="primary">ybbA</name>
    <name evidence="1" type="ORF">MM817_02713</name>
</gene>
<dbReference type="SUPFAM" id="SSF53474">
    <property type="entry name" value="alpha/beta-Hydrolases"/>
    <property type="match status" value="1"/>
</dbReference>
<organism evidence="1 2">
    <name type="scientific">Sulfoacidibacillus ferrooxidans</name>
    <dbReference type="NCBI Taxonomy" id="2005001"/>
    <lineage>
        <taxon>Bacteria</taxon>
        <taxon>Bacillati</taxon>
        <taxon>Bacillota</taxon>
        <taxon>Bacilli</taxon>
        <taxon>Bacillales</taxon>
        <taxon>Alicyclobacillaceae</taxon>
        <taxon>Sulfoacidibacillus</taxon>
    </lineage>
</organism>
<keyword evidence="2" id="KW-1185">Reference proteome</keyword>
<dbReference type="PANTHER" id="PTHR48098">
    <property type="entry name" value="ENTEROCHELIN ESTERASE-RELATED"/>
    <property type="match status" value="1"/>
</dbReference>
<evidence type="ECO:0008006" key="3">
    <source>
        <dbReference type="Google" id="ProtNLM"/>
    </source>
</evidence>
<evidence type="ECO:0000313" key="1">
    <source>
        <dbReference type="EMBL" id="MCI0184416.1"/>
    </source>
</evidence>
<proteinExistence type="predicted"/>
<sequence>MLDEFSILITPFNIERTIRVYLPQNYYTSKENYPVLYMHDGKNVFRDKVAIGGVSLGLESYLEQIGLKLIVVGIDANVSREERVNEYCPWVNGAFSKAVLGDDSALGGKGEVYVDFIVHELKPIVDHKYRTSPNKTYMGGVSLGGLISTFAACRYPHIFTRVAGVSSAFYRNQEEIENLLRQSDMSSIEQFYLDCGTKEAGEEDSISTAFVNSNEAVYEILRNKIPRTKFQVVSDAKHNYEDFRKRVPEIFSFLFSDILG</sequence>
<dbReference type="InterPro" id="IPR050583">
    <property type="entry name" value="Mycobacterial_A85_antigen"/>
</dbReference>
<dbReference type="InterPro" id="IPR000801">
    <property type="entry name" value="Esterase-like"/>
</dbReference>
<dbReference type="AlphaFoldDB" id="A0A9X1V9Z8"/>
<dbReference type="InterPro" id="IPR029058">
    <property type="entry name" value="AB_hydrolase_fold"/>
</dbReference>
<dbReference type="PANTHER" id="PTHR48098:SF6">
    <property type="entry name" value="FERRI-BACILLIBACTIN ESTERASE BESA"/>
    <property type="match status" value="1"/>
</dbReference>